<dbReference type="Proteomes" id="UP000545386">
    <property type="component" value="Unassembled WGS sequence"/>
</dbReference>
<dbReference type="GO" id="GO:0016020">
    <property type="term" value="C:membrane"/>
    <property type="evidence" value="ECO:0007669"/>
    <property type="project" value="InterPro"/>
</dbReference>
<dbReference type="AlphaFoldDB" id="A0A842HUY0"/>
<dbReference type="Gene3D" id="3.40.50.11350">
    <property type="match status" value="1"/>
</dbReference>
<accession>A0A842HUY0</accession>
<keyword evidence="2 3" id="KW-0808">Transferase</keyword>
<keyword evidence="1 3" id="KW-0328">Glycosyltransferase</keyword>
<dbReference type="GO" id="GO:0008107">
    <property type="term" value="F:galactoside 2-alpha-L-fucosyltransferase activity"/>
    <property type="evidence" value="ECO:0007669"/>
    <property type="project" value="InterPro"/>
</dbReference>
<protein>
    <submittedName>
        <fullName evidence="3">Alpha-1,2-fucosyltransferase</fullName>
    </submittedName>
</protein>
<dbReference type="PANTHER" id="PTHR11927:SF9">
    <property type="entry name" value="L-FUCOSYLTRANSFERASE"/>
    <property type="match status" value="1"/>
</dbReference>
<dbReference type="Pfam" id="PF01531">
    <property type="entry name" value="Glyco_transf_11"/>
    <property type="match status" value="1"/>
</dbReference>
<keyword evidence="4" id="KW-1185">Reference proteome</keyword>
<sequence length="292" mass="33541">MQTKRVVSRLNGGLGNQMFQYAFGRTLADRMNARFYIEIGKLDSDPLRSYALSGFCISAERMDTGTLRREVLWPDGLLRRLRWLPTLPGCLSYLAEKSFVFDPRAAATNHSVCADGYWQSPKYFEGHEIILLREFQLAAPMTAVRQETAARIKGVNAVSVHVRRGDYVANAHTQAFHGLCSPSWYEAAMQEMALHVDQPYFFVFSDDTGWSRENIRSEWPMHFIEVQPDGRDFEDMHLISLCQHHIIANSSFSWWGAWLNQKPGKRVIAPAKWFNQAAHDTRDLLPSAWQRL</sequence>
<evidence type="ECO:0000313" key="4">
    <source>
        <dbReference type="Proteomes" id="UP000545386"/>
    </source>
</evidence>
<dbReference type="RefSeq" id="WP_185780284.1">
    <property type="nucleotide sequence ID" value="NZ_JACJUU010000010.1"/>
</dbReference>
<dbReference type="InterPro" id="IPR002516">
    <property type="entry name" value="Glyco_trans_11"/>
</dbReference>
<reference evidence="3 4" key="1">
    <citation type="submission" date="2020-08" db="EMBL/GenBank/DDBJ databases">
        <title>Paraeoetvoesia sp. YC-7-48 draft genome sequence.</title>
        <authorList>
            <person name="Yao L."/>
        </authorList>
    </citation>
    <scope>NUCLEOTIDE SEQUENCE [LARGE SCALE GENOMIC DNA]</scope>
    <source>
        <strain evidence="4">YC-7-48</strain>
    </source>
</reference>
<evidence type="ECO:0000256" key="2">
    <source>
        <dbReference type="ARBA" id="ARBA00022679"/>
    </source>
</evidence>
<evidence type="ECO:0000256" key="1">
    <source>
        <dbReference type="ARBA" id="ARBA00022676"/>
    </source>
</evidence>
<gene>
    <name evidence="3" type="ORF">GTU67_11880</name>
</gene>
<evidence type="ECO:0000313" key="3">
    <source>
        <dbReference type="EMBL" id="MBC2770605.1"/>
    </source>
</evidence>
<comment type="caution">
    <text evidence="3">The sequence shown here is derived from an EMBL/GenBank/DDBJ whole genome shotgun (WGS) entry which is preliminary data.</text>
</comment>
<organism evidence="3 4">
    <name type="scientific">Pusillimonas minor</name>
    <dbReference type="NCBI Taxonomy" id="2697024"/>
    <lineage>
        <taxon>Bacteria</taxon>
        <taxon>Pseudomonadati</taxon>
        <taxon>Pseudomonadota</taxon>
        <taxon>Betaproteobacteria</taxon>
        <taxon>Burkholderiales</taxon>
        <taxon>Alcaligenaceae</taxon>
        <taxon>Pusillimonas</taxon>
    </lineage>
</organism>
<dbReference type="GO" id="GO:0005975">
    <property type="term" value="P:carbohydrate metabolic process"/>
    <property type="evidence" value="ECO:0007669"/>
    <property type="project" value="InterPro"/>
</dbReference>
<proteinExistence type="predicted"/>
<dbReference type="PANTHER" id="PTHR11927">
    <property type="entry name" value="GALACTOSIDE 2-L-FUCOSYLTRANSFERASE"/>
    <property type="match status" value="1"/>
</dbReference>
<dbReference type="CDD" id="cd11301">
    <property type="entry name" value="Fut1_Fut2_like"/>
    <property type="match status" value="1"/>
</dbReference>
<dbReference type="EMBL" id="JACJUU010000010">
    <property type="protein sequence ID" value="MBC2770605.1"/>
    <property type="molecule type" value="Genomic_DNA"/>
</dbReference>
<name>A0A842HUY0_9BURK</name>